<feature type="chain" id="PRO_5039934305" evidence="1">
    <location>
        <begin position="17"/>
        <end position="189"/>
    </location>
</feature>
<organism evidence="2 3">
    <name type="scientific">Polypedilum vanderplanki</name>
    <name type="common">Sleeping chironomid midge</name>
    <dbReference type="NCBI Taxonomy" id="319348"/>
    <lineage>
        <taxon>Eukaryota</taxon>
        <taxon>Metazoa</taxon>
        <taxon>Ecdysozoa</taxon>
        <taxon>Arthropoda</taxon>
        <taxon>Hexapoda</taxon>
        <taxon>Insecta</taxon>
        <taxon>Pterygota</taxon>
        <taxon>Neoptera</taxon>
        <taxon>Endopterygota</taxon>
        <taxon>Diptera</taxon>
        <taxon>Nematocera</taxon>
        <taxon>Chironomoidea</taxon>
        <taxon>Chironomidae</taxon>
        <taxon>Chironominae</taxon>
        <taxon>Polypedilum</taxon>
        <taxon>Polypedilum</taxon>
    </lineage>
</organism>
<dbReference type="EMBL" id="JADBJN010000004">
    <property type="protein sequence ID" value="KAG5666507.1"/>
    <property type="molecule type" value="Genomic_DNA"/>
</dbReference>
<sequence>MSKIVEIFVFVTFATAVVFCEDKSHEHEQEAVHESNDHENVTISRCNELNQHRLELNKCCNYPHINLHRILIDSCLDECVASKDSCCPIGCLWRITKIVYDEKTVNLNGFKKTLKNSVYHDNDWEEIIEQSVDECAQEVKPTGLDSHCQYPEHLPRLIGCTIKKLFLQCPKMHSLPACEVTKQYVTECM</sequence>
<feature type="signal peptide" evidence="1">
    <location>
        <begin position="1"/>
        <end position="16"/>
    </location>
</feature>
<dbReference type="Proteomes" id="UP001107558">
    <property type="component" value="Chromosome 4"/>
</dbReference>
<keyword evidence="3" id="KW-1185">Reference proteome</keyword>
<comment type="caution">
    <text evidence="2">The sequence shown here is derived from an EMBL/GenBank/DDBJ whole genome shotgun (WGS) entry which is preliminary data.</text>
</comment>
<name>A0A9J6BAG2_POLVA</name>
<dbReference type="AlphaFoldDB" id="A0A9J6BAG2"/>
<keyword evidence="1" id="KW-0732">Signal</keyword>
<accession>A0A9J6BAG2</accession>
<reference evidence="2" key="1">
    <citation type="submission" date="2021-03" db="EMBL/GenBank/DDBJ databases">
        <title>Chromosome level genome of the anhydrobiotic midge Polypedilum vanderplanki.</title>
        <authorList>
            <person name="Yoshida Y."/>
            <person name="Kikawada T."/>
            <person name="Gusev O."/>
        </authorList>
    </citation>
    <scope>NUCLEOTIDE SEQUENCE</scope>
    <source>
        <strain evidence="2">NIAS01</strain>
        <tissue evidence="2">Whole body or cell culture</tissue>
    </source>
</reference>
<proteinExistence type="predicted"/>
<protein>
    <submittedName>
        <fullName evidence="2">Uncharacterized protein</fullName>
    </submittedName>
</protein>
<evidence type="ECO:0000256" key="1">
    <source>
        <dbReference type="SAM" id="SignalP"/>
    </source>
</evidence>
<evidence type="ECO:0000313" key="2">
    <source>
        <dbReference type="EMBL" id="KAG5666507.1"/>
    </source>
</evidence>
<dbReference type="OrthoDB" id="10338725at2759"/>
<gene>
    <name evidence="2" type="ORF">PVAND_014531</name>
</gene>
<evidence type="ECO:0000313" key="3">
    <source>
        <dbReference type="Proteomes" id="UP001107558"/>
    </source>
</evidence>
<dbReference type="Gene3D" id="1.10.238.270">
    <property type="match status" value="1"/>
</dbReference>